<protein>
    <recommendedName>
        <fullName evidence="4">Secreted protein</fullName>
    </recommendedName>
</protein>
<feature type="chain" id="PRO_5020948538" description="Secreted protein" evidence="1">
    <location>
        <begin position="16"/>
        <end position="128"/>
    </location>
</feature>
<dbReference type="Proteomes" id="UP000298652">
    <property type="component" value="Chromosome 5"/>
</dbReference>
<dbReference type="Gramene" id="TKW13651">
    <property type="protein sequence ID" value="TKW13651"/>
    <property type="gene ID" value="SEVIR_5G115250v2"/>
</dbReference>
<evidence type="ECO:0000313" key="3">
    <source>
        <dbReference type="Proteomes" id="UP000298652"/>
    </source>
</evidence>
<organism evidence="2 3">
    <name type="scientific">Setaria viridis</name>
    <name type="common">Green bristlegrass</name>
    <name type="synonym">Setaria italica subsp. viridis</name>
    <dbReference type="NCBI Taxonomy" id="4556"/>
    <lineage>
        <taxon>Eukaryota</taxon>
        <taxon>Viridiplantae</taxon>
        <taxon>Streptophyta</taxon>
        <taxon>Embryophyta</taxon>
        <taxon>Tracheophyta</taxon>
        <taxon>Spermatophyta</taxon>
        <taxon>Magnoliopsida</taxon>
        <taxon>Liliopsida</taxon>
        <taxon>Poales</taxon>
        <taxon>Poaceae</taxon>
        <taxon>PACMAD clade</taxon>
        <taxon>Panicoideae</taxon>
        <taxon>Panicodae</taxon>
        <taxon>Paniceae</taxon>
        <taxon>Cenchrinae</taxon>
        <taxon>Setaria</taxon>
    </lineage>
</organism>
<reference evidence="2" key="1">
    <citation type="submission" date="2019-03" db="EMBL/GenBank/DDBJ databases">
        <title>WGS assembly of Setaria viridis.</title>
        <authorList>
            <person name="Huang P."/>
            <person name="Jenkins J."/>
            <person name="Grimwood J."/>
            <person name="Barry K."/>
            <person name="Healey A."/>
            <person name="Mamidi S."/>
            <person name="Sreedasyam A."/>
            <person name="Shu S."/>
            <person name="Feldman M."/>
            <person name="Wu J."/>
            <person name="Yu Y."/>
            <person name="Chen C."/>
            <person name="Johnson J."/>
            <person name="Rokhsar D."/>
            <person name="Baxter I."/>
            <person name="Schmutz J."/>
            <person name="Brutnell T."/>
            <person name="Kellogg E."/>
        </authorList>
    </citation>
    <scope>NUCLEOTIDE SEQUENCE [LARGE SCALE GENOMIC DNA]</scope>
</reference>
<dbReference type="EMBL" id="CM016556">
    <property type="protein sequence ID" value="TKW13651.1"/>
    <property type="molecule type" value="Genomic_DNA"/>
</dbReference>
<proteinExistence type="predicted"/>
<evidence type="ECO:0008006" key="4">
    <source>
        <dbReference type="Google" id="ProtNLM"/>
    </source>
</evidence>
<dbReference type="AlphaFoldDB" id="A0A4U6UCD9"/>
<sequence length="128" mass="14103">MPLLALLICFSKILDQIVPVFFLFPSHSLSCSSVGGQWGQAELFFSPSAPALLSSARRTPTAARHLQPRGCLHDDHNLLLGRWMELLLELDLLGHGRLALLREMEREEKLAGCTCLCLNSVEAHALVA</sequence>
<keyword evidence="1" id="KW-0732">Signal</keyword>
<feature type="signal peptide" evidence="1">
    <location>
        <begin position="1"/>
        <end position="15"/>
    </location>
</feature>
<evidence type="ECO:0000256" key="1">
    <source>
        <dbReference type="SAM" id="SignalP"/>
    </source>
</evidence>
<evidence type="ECO:0000313" key="2">
    <source>
        <dbReference type="EMBL" id="TKW13651.1"/>
    </source>
</evidence>
<accession>A0A4U6UCD9</accession>
<name>A0A4U6UCD9_SETVI</name>
<keyword evidence="3" id="KW-1185">Reference proteome</keyword>
<gene>
    <name evidence="2" type="ORF">SEVIR_5G115250v2</name>
</gene>